<dbReference type="OrthoDB" id="773009at2"/>
<dbReference type="AlphaFoldDB" id="A0A4R0NET4"/>
<gene>
    <name evidence="1" type="ORF">EZ444_09560</name>
</gene>
<evidence type="ECO:0000313" key="2">
    <source>
        <dbReference type="Proteomes" id="UP000291117"/>
    </source>
</evidence>
<keyword evidence="2" id="KW-1185">Reference proteome</keyword>
<sequence>MKQFYFSALLLLVILITGSCKKIPVVEYTNSSISFKIDGVSKTAKGNQNVFGLHAKEEKVMMIVGNMDAAGDQQISLLINNFHGVGEYSGEENILGLYTSPEFEQSIIGSVGTIKITEFTEGKSIKGEFQFKGEVAIISTDPNHVPEFKIFSEGKFEAKVTTGPIVEPD</sequence>
<evidence type="ECO:0000313" key="1">
    <source>
        <dbReference type="EMBL" id="TCC97094.1"/>
    </source>
</evidence>
<dbReference type="EMBL" id="SJSM01000004">
    <property type="protein sequence ID" value="TCC97094.1"/>
    <property type="molecule type" value="Genomic_DNA"/>
</dbReference>
<proteinExistence type="predicted"/>
<organism evidence="1 2">
    <name type="scientific">Pedobacter hiemivivus</name>
    <dbReference type="NCBI Taxonomy" id="2530454"/>
    <lineage>
        <taxon>Bacteria</taxon>
        <taxon>Pseudomonadati</taxon>
        <taxon>Bacteroidota</taxon>
        <taxon>Sphingobacteriia</taxon>
        <taxon>Sphingobacteriales</taxon>
        <taxon>Sphingobacteriaceae</taxon>
        <taxon>Pedobacter</taxon>
    </lineage>
</organism>
<comment type="caution">
    <text evidence="1">The sequence shown here is derived from an EMBL/GenBank/DDBJ whole genome shotgun (WGS) entry which is preliminary data.</text>
</comment>
<name>A0A4R0NET4_9SPHI</name>
<dbReference type="RefSeq" id="WP_131608506.1">
    <property type="nucleotide sequence ID" value="NZ_SJSM01000004.1"/>
</dbReference>
<reference evidence="1 2" key="1">
    <citation type="submission" date="2019-02" db="EMBL/GenBank/DDBJ databases">
        <title>Pedobacter sp. RP-3-8 sp. nov., isolated from Arctic soil.</title>
        <authorList>
            <person name="Dahal R.H."/>
        </authorList>
    </citation>
    <scope>NUCLEOTIDE SEQUENCE [LARGE SCALE GENOMIC DNA]</scope>
    <source>
        <strain evidence="1 2">RP-3-8</strain>
    </source>
</reference>
<accession>A0A4R0NET4</accession>
<protein>
    <submittedName>
        <fullName evidence="1">Uncharacterized protein</fullName>
    </submittedName>
</protein>
<dbReference type="Proteomes" id="UP000291117">
    <property type="component" value="Unassembled WGS sequence"/>
</dbReference>
<dbReference type="PROSITE" id="PS51257">
    <property type="entry name" value="PROKAR_LIPOPROTEIN"/>
    <property type="match status" value="1"/>
</dbReference>